<feature type="transmembrane region" description="Helical" evidence="1">
    <location>
        <begin position="110"/>
        <end position="130"/>
    </location>
</feature>
<evidence type="ECO:0000313" key="3">
    <source>
        <dbReference type="Proteomes" id="UP000198546"/>
    </source>
</evidence>
<feature type="transmembrane region" description="Helical" evidence="1">
    <location>
        <begin position="83"/>
        <end position="104"/>
    </location>
</feature>
<dbReference type="STRING" id="675864.SAMN04489747_3230"/>
<keyword evidence="3" id="KW-1185">Reference proteome</keyword>
<dbReference type="EMBL" id="LT629688">
    <property type="protein sequence ID" value="SDE37059.1"/>
    <property type="molecule type" value="Genomic_DNA"/>
</dbReference>
<keyword evidence="1" id="KW-0812">Transmembrane</keyword>
<feature type="transmembrane region" description="Helical" evidence="1">
    <location>
        <begin position="21"/>
        <end position="42"/>
    </location>
</feature>
<keyword evidence="1" id="KW-0472">Membrane</keyword>
<accession>A0A1G7CCN0</accession>
<feature type="transmembrane region" description="Helical" evidence="1">
    <location>
        <begin position="161"/>
        <end position="181"/>
    </location>
</feature>
<feature type="transmembrane region" description="Helical" evidence="1">
    <location>
        <begin position="54"/>
        <end position="76"/>
    </location>
</feature>
<proteinExistence type="predicted"/>
<keyword evidence="1" id="KW-1133">Transmembrane helix</keyword>
<dbReference type="RefSeq" id="WP_090594944.1">
    <property type="nucleotide sequence ID" value="NZ_LT629688.1"/>
</dbReference>
<name>A0A1G7CCN0_9ACTN</name>
<protein>
    <recommendedName>
        <fullName evidence="4">GPR1/FUN34/yaaH family protein</fullName>
    </recommendedName>
</protein>
<dbReference type="AlphaFoldDB" id="A0A1G7CCN0"/>
<evidence type="ECO:0008006" key="4">
    <source>
        <dbReference type="Google" id="ProtNLM"/>
    </source>
</evidence>
<dbReference type="OrthoDB" id="3436109at2"/>
<dbReference type="Proteomes" id="UP000198546">
    <property type="component" value="Chromosome i"/>
</dbReference>
<gene>
    <name evidence="2" type="ORF">SAMN04489747_3230</name>
</gene>
<sequence length="227" mass="23117">MSHETPVPDPTSAVRVVLRPIASPLPLGFLALTVATVAFASVQLSWVPQDQGHTVALGVLVLTVPLQLLAAVMGFLARDPVAATGMGILSGTWAAACLATLTSAPGTTSAGLGVILLLSAACLLVPAVAARHKAVPALVILTSATRFAVTGVAELDGGRTWMHAAGWVGIALAVLSGYAALALELEGSESRTVLPLGRTGASRKAVEGRMVDQLDHVATEPGVREQL</sequence>
<organism evidence="2 3">
    <name type="scientific">Auraticoccus monumenti</name>
    <dbReference type="NCBI Taxonomy" id="675864"/>
    <lineage>
        <taxon>Bacteria</taxon>
        <taxon>Bacillati</taxon>
        <taxon>Actinomycetota</taxon>
        <taxon>Actinomycetes</taxon>
        <taxon>Propionibacteriales</taxon>
        <taxon>Propionibacteriaceae</taxon>
        <taxon>Auraticoccus</taxon>
    </lineage>
</organism>
<evidence type="ECO:0000256" key="1">
    <source>
        <dbReference type="SAM" id="Phobius"/>
    </source>
</evidence>
<reference evidence="2 3" key="1">
    <citation type="submission" date="2016-10" db="EMBL/GenBank/DDBJ databases">
        <authorList>
            <person name="de Groot N.N."/>
        </authorList>
    </citation>
    <scope>NUCLEOTIDE SEQUENCE [LARGE SCALE GENOMIC DNA]</scope>
    <source>
        <strain evidence="2 3">MON 2.2</strain>
    </source>
</reference>
<evidence type="ECO:0000313" key="2">
    <source>
        <dbReference type="EMBL" id="SDE37059.1"/>
    </source>
</evidence>